<dbReference type="CDD" id="cd04474">
    <property type="entry name" value="RPA1_DBD_A"/>
    <property type="match status" value="1"/>
</dbReference>
<keyword evidence="11 12" id="KW-0539">Nucleus</keyword>
<dbReference type="Proteomes" id="UP001491310">
    <property type="component" value="Unassembled WGS sequence"/>
</dbReference>
<dbReference type="PANTHER" id="PTHR47165:SF4">
    <property type="entry name" value="OS03G0429900 PROTEIN"/>
    <property type="match status" value="1"/>
</dbReference>
<evidence type="ECO:0000259" key="15">
    <source>
        <dbReference type="Pfam" id="PF08646"/>
    </source>
</evidence>
<comment type="function">
    <text evidence="12">Component of the replication protein A complex (RPA) required for DNA recombination, repair and replication. The activity of RPA is mediated by single-stranded DNA binding and protein interactions. Probably involved in repair of double-strand DNA breaks (DSBs) induced by genotoxic stresses.</text>
</comment>
<gene>
    <name evidence="17" type="ORF">WJX75_005025</name>
</gene>
<evidence type="ECO:0000256" key="1">
    <source>
        <dbReference type="ARBA" id="ARBA00004123"/>
    </source>
</evidence>
<evidence type="ECO:0000256" key="8">
    <source>
        <dbReference type="ARBA" id="ARBA00023125"/>
    </source>
</evidence>
<keyword evidence="7 12" id="KW-0862">Zinc</keyword>
<dbReference type="InterPro" id="IPR031657">
    <property type="entry name" value="REPA_OB_2"/>
</dbReference>
<keyword evidence="10" id="KW-0234">DNA repair</keyword>
<dbReference type="InterPro" id="IPR012340">
    <property type="entry name" value="NA-bd_OB-fold"/>
</dbReference>
<feature type="domain" description="Replication protein A OB" evidence="16">
    <location>
        <begin position="410"/>
        <end position="513"/>
    </location>
</feature>
<evidence type="ECO:0000313" key="18">
    <source>
        <dbReference type="Proteomes" id="UP001491310"/>
    </source>
</evidence>
<dbReference type="InterPro" id="IPR013955">
    <property type="entry name" value="Rep_factor-A_C"/>
</dbReference>
<evidence type="ECO:0000259" key="14">
    <source>
        <dbReference type="Pfam" id="PF04057"/>
    </source>
</evidence>
<dbReference type="InterPro" id="IPR004591">
    <property type="entry name" value="Rfa1"/>
</dbReference>
<reference evidence="17 18" key="1">
    <citation type="journal article" date="2024" name="Nat. Commun.">
        <title>Phylogenomics reveals the evolutionary origins of lichenization in chlorophyte algae.</title>
        <authorList>
            <person name="Puginier C."/>
            <person name="Libourel C."/>
            <person name="Otte J."/>
            <person name="Skaloud P."/>
            <person name="Haon M."/>
            <person name="Grisel S."/>
            <person name="Petersen M."/>
            <person name="Berrin J.G."/>
            <person name="Delaux P.M."/>
            <person name="Dal Grande F."/>
            <person name="Keller J."/>
        </authorList>
    </citation>
    <scope>NUCLEOTIDE SEQUENCE [LARGE SCALE GENOMIC DNA]</scope>
    <source>
        <strain evidence="17 18">SAG 216-7</strain>
    </source>
</reference>
<dbReference type="Pfam" id="PF08646">
    <property type="entry name" value="Rep_fac-A_C"/>
    <property type="match status" value="1"/>
</dbReference>
<dbReference type="InterPro" id="IPR007199">
    <property type="entry name" value="Rep_factor-A_N"/>
</dbReference>
<dbReference type="Gene3D" id="2.40.50.140">
    <property type="entry name" value="Nucleic acid-binding proteins"/>
    <property type="match status" value="4"/>
</dbReference>
<evidence type="ECO:0000256" key="11">
    <source>
        <dbReference type="ARBA" id="ARBA00023242"/>
    </source>
</evidence>
<evidence type="ECO:0000256" key="7">
    <source>
        <dbReference type="ARBA" id="ARBA00022833"/>
    </source>
</evidence>
<organism evidence="17 18">
    <name type="scientific">Coccomyxa subellipsoidea</name>
    <dbReference type="NCBI Taxonomy" id="248742"/>
    <lineage>
        <taxon>Eukaryota</taxon>
        <taxon>Viridiplantae</taxon>
        <taxon>Chlorophyta</taxon>
        <taxon>core chlorophytes</taxon>
        <taxon>Trebouxiophyceae</taxon>
        <taxon>Trebouxiophyceae incertae sedis</taxon>
        <taxon>Coccomyxaceae</taxon>
        <taxon>Coccomyxa</taxon>
    </lineage>
</organism>
<sequence>MAQPLPPLSAGAVQAIADGAPDIRAVVQIIGIKPVPNKGDGKQRHRLALSDGQNWITAIPATQLDDLVASSAVQVGSVIRLEEYLFNHVNNRQVLILLQLDNLGKLEKLADAQEVGKGQNGGGNAGAPLLGGAGPGPYAAINGAAGQPYGNGSAGYGNAAASYGGPPVGGGYGGPLAAKPETNGYATGVAPPAAGPYGGPPASGGYGGPPAFGGGGAGAGGYGGSRGGQAGPGYGSTAGYGGGGAAGGGGGYGGYGGGGAGSYGQNPSYKGHGPIARNEAPPRIVPIASLNSYQSHWTIKARITNKSEIRRYSNARGEGKLFSFELLDAQGGEIRGCGFNQCVDKFEPIMQQGAVIMMSKASLKNKRAGSAFNNTRHDYEITLEPNSVIEVCEDDERAIPKMQYHFIKVKELNDKFANETVDIIGVIDKVDPSAIIQTREGKELMKRNISIRDDSGASVEITLWGTYSSEPGDQLEESFNNGVHSVLALKNAKIGDYNGRTLSTVSTTTLTVDPDVPEAGHLRHWFDSAGGAAAPVSALTSGSASVGGGKSDRRVTLATIKEESLGTNSTNAWVQIVCTITFVKSDPIAYPACTLQYNGKQCNKKVTDSGGGDGPNRWWCERCSAACEAEYRYMLSLNIEDHSGKEWVTAFQEEGKQIIGYTANEMQELKEAESPLFEARLNDVKCRSYLFKLKVSEDTWQDEQRIRINVVRVDPVDFVKESKQLEEYIQKLSLNQPIMQPLPAAGAGGYGGGRTPGAQGGMYGAGGAGGGYNSYGGSAAAPQQQTSPYGAPPVGGAPCGGGGYGGPPARSPGGFGGGGGGGYGGGGRGYGGGNYGNGAQQQLQGSGGGYGGGGNYGGYGNQQPAYGGGGGSGYQGPGGF</sequence>
<dbReference type="PANTHER" id="PTHR47165">
    <property type="entry name" value="OS03G0429900 PROTEIN"/>
    <property type="match status" value="1"/>
</dbReference>
<keyword evidence="3 12" id="KW-0235">DNA replication</keyword>
<keyword evidence="5" id="KW-0227">DNA damage</keyword>
<evidence type="ECO:0000256" key="2">
    <source>
        <dbReference type="ARBA" id="ARBA00005690"/>
    </source>
</evidence>
<proteinExistence type="inferred from homology"/>
<evidence type="ECO:0000256" key="4">
    <source>
        <dbReference type="ARBA" id="ARBA00022723"/>
    </source>
</evidence>
<dbReference type="NCBIfam" id="TIGR00617">
    <property type="entry name" value="rpa1"/>
    <property type="match status" value="1"/>
</dbReference>
<feature type="domain" description="Replication factor A C-terminal" evidence="15">
    <location>
        <begin position="573"/>
        <end position="725"/>
    </location>
</feature>
<evidence type="ECO:0000313" key="17">
    <source>
        <dbReference type="EMBL" id="KAK9917497.1"/>
    </source>
</evidence>
<feature type="region of interest" description="Disordered" evidence="13">
    <location>
        <begin position="861"/>
        <end position="880"/>
    </location>
</feature>
<comment type="subcellular location">
    <subcellularLocation>
        <location evidence="1 12">Nucleus</location>
    </subcellularLocation>
</comment>
<evidence type="ECO:0000256" key="12">
    <source>
        <dbReference type="RuleBase" id="RU364130"/>
    </source>
</evidence>
<dbReference type="InterPro" id="IPR047192">
    <property type="entry name" value="Euk_RPA1_DBD_C"/>
</dbReference>
<evidence type="ECO:0000256" key="9">
    <source>
        <dbReference type="ARBA" id="ARBA00023172"/>
    </source>
</evidence>
<comment type="similarity">
    <text evidence="2 12">Belongs to the replication factor A protein 1 family.</text>
</comment>
<name>A0ABR2Z012_9CHLO</name>
<keyword evidence="4 12" id="KW-0479">Metal-binding</keyword>
<dbReference type="EMBL" id="JALJOT010000002">
    <property type="protein sequence ID" value="KAK9917497.1"/>
    <property type="molecule type" value="Genomic_DNA"/>
</dbReference>
<dbReference type="Pfam" id="PF04057">
    <property type="entry name" value="Rep-A_N"/>
    <property type="match status" value="1"/>
</dbReference>
<evidence type="ECO:0000256" key="3">
    <source>
        <dbReference type="ARBA" id="ARBA00022705"/>
    </source>
</evidence>
<accession>A0ABR2Z012</accession>
<keyword evidence="6 12" id="KW-0863">Zinc-finger</keyword>
<comment type="caution">
    <text evidence="17">The sequence shown here is derived from an EMBL/GenBank/DDBJ whole genome shotgun (WGS) entry which is preliminary data.</text>
</comment>
<keyword evidence="18" id="KW-1185">Reference proteome</keyword>
<dbReference type="Pfam" id="PF16900">
    <property type="entry name" value="REPA_OB_2"/>
    <property type="match status" value="1"/>
</dbReference>
<protein>
    <recommendedName>
        <fullName evidence="12">Replication protein A subunit</fullName>
    </recommendedName>
</protein>
<dbReference type="CDD" id="cd04475">
    <property type="entry name" value="RPA1_DBD_B"/>
    <property type="match status" value="1"/>
</dbReference>
<keyword evidence="8 12" id="KW-0238">DNA-binding</keyword>
<evidence type="ECO:0000256" key="6">
    <source>
        <dbReference type="ARBA" id="ARBA00022771"/>
    </source>
</evidence>
<evidence type="ECO:0000259" key="16">
    <source>
        <dbReference type="Pfam" id="PF16900"/>
    </source>
</evidence>
<keyword evidence="9" id="KW-0233">DNA recombination</keyword>
<dbReference type="SUPFAM" id="SSF50249">
    <property type="entry name" value="Nucleic acid-binding proteins"/>
    <property type="match status" value="4"/>
</dbReference>
<evidence type="ECO:0000256" key="5">
    <source>
        <dbReference type="ARBA" id="ARBA00022763"/>
    </source>
</evidence>
<dbReference type="CDD" id="cd04476">
    <property type="entry name" value="RPA1_DBD_C"/>
    <property type="match status" value="1"/>
</dbReference>
<comment type="subunit">
    <text evidence="12">Heterotrimer of RPA1, RPA2 and RPA3 (canonical replication protein A complex).</text>
</comment>
<feature type="domain" description="Replication factor-A protein 1 N-terminal" evidence="14">
    <location>
        <begin position="8"/>
        <end position="103"/>
    </location>
</feature>
<evidence type="ECO:0000256" key="13">
    <source>
        <dbReference type="SAM" id="MobiDB-lite"/>
    </source>
</evidence>
<evidence type="ECO:0000256" key="10">
    <source>
        <dbReference type="ARBA" id="ARBA00023204"/>
    </source>
</evidence>